<evidence type="ECO:0000313" key="2">
    <source>
        <dbReference type="EMBL" id="MCD7463576.1"/>
    </source>
</evidence>
<sequence length="258" mass="29677">MKWMFLFILSESIYSTLGILEDFTCSFRNVHPYATYKDVANITLKETRNVSREKAMEELLQVLVDDVEFWFPPGKKSIVQYRAASRLGNYDFDANRRIKNVTIHSTKNVLLFLFFQPMASPFKSLANRLYKRNRLQFYAGDVLVDLENDYINPYDSASEINILVVRICSSRSTMLSTSCNGALVNVSARLATLILRHLLDYGLEHCGGLKNEELLISPRFPGSSLVVYCIRKKMEALTQFYDLMKVKYFGHLYVGADL</sequence>
<organism evidence="2 3">
    <name type="scientific">Datura stramonium</name>
    <name type="common">Jimsonweed</name>
    <name type="synonym">Common thornapple</name>
    <dbReference type="NCBI Taxonomy" id="4076"/>
    <lineage>
        <taxon>Eukaryota</taxon>
        <taxon>Viridiplantae</taxon>
        <taxon>Streptophyta</taxon>
        <taxon>Embryophyta</taxon>
        <taxon>Tracheophyta</taxon>
        <taxon>Spermatophyta</taxon>
        <taxon>Magnoliopsida</taxon>
        <taxon>eudicotyledons</taxon>
        <taxon>Gunneridae</taxon>
        <taxon>Pentapetalae</taxon>
        <taxon>asterids</taxon>
        <taxon>lamiids</taxon>
        <taxon>Solanales</taxon>
        <taxon>Solanaceae</taxon>
        <taxon>Solanoideae</taxon>
        <taxon>Datureae</taxon>
        <taxon>Datura</taxon>
    </lineage>
</organism>
<dbReference type="EMBL" id="JACEIK010000896">
    <property type="protein sequence ID" value="MCD7463576.1"/>
    <property type="molecule type" value="Genomic_DNA"/>
</dbReference>
<keyword evidence="3" id="KW-1185">Reference proteome</keyword>
<protein>
    <submittedName>
        <fullName evidence="2">Uncharacterized protein</fullName>
    </submittedName>
</protein>
<dbReference type="PANTHER" id="PTHR34801">
    <property type="entry name" value="EXPRESSED PROTEIN"/>
    <property type="match status" value="1"/>
</dbReference>
<dbReference type="InterPro" id="IPR010865">
    <property type="entry name" value="DUF1499"/>
</dbReference>
<reference evidence="2 3" key="1">
    <citation type="journal article" date="2021" name="BMC Genomics">
        <title>Datura genome reveals duplications of psychoactive alkaloid biosynthetic genes and high mutation rate following tissue culture.</title>
        <authorList>
            <person name="Rajewski A."/>
            <person name="Carter-House D."/>
            <person name="Stajich J."/>
            <person name="Litt A."/>
        </authorList>
    </citation>
    <scope>NUCLEOTIDE SEQUENCE [LARGE SCALE GENOMIC DNA]</scope>
    <source>
        <strain evidence="2">AR-01</strain>
    </source>
</reference>
<dbReference type="Pfam" id="PF07386">
    <property type="entry name" value="DUF1499"/>
    <property type="match status" value="1"/>
</dbReference>
<feature type="chain" id="PRO_5046899259" evidence="1">
    <location>
        <begin position="19"/>
        <end position="258"/>
    </location>
</feature>
<name>A0ABS8SXQ5_DATST</name>
<comment type="caution">
    <text evidence="2">The sequence shown here is derived from an EMBL/GenBank/DDBJ whole genome shotgun (WGS) entry which is preliminary data.</text>
</comment>
<evidence type="ECO:0000313" key="3">
    <source>
        <dbReference type="Proteomes" id="UP000823775"/>
    </source>
</evidence>
<evidence type="ECO:0000256" key="1">
    <source>
        <dbReference type="SAM" id="SignalP"/>
    </source>
</evidence>
<accession>A0ABS8SXQ5</accession>
<feature type="signal peptide" evidence="1">
    <location>
        <begin position="1"/>
        <end position="18"/>
    </location>
</feature>
<keyword evidence="1" id="KW-0732">Signal</keyword>
<dbReference type="PANTHER" id="PTHR34801:SF2">
    <property type="entry name" value="EXPRESSED PROTEIN"/>
    <property type="match status" value="1"/>
</dbReference>
<proteinExistence type="predicted"/>
<dbReference type="Proteomes" id="UP000823775">
    <property type="component" value="Unassembled WGS sequence"/>
</dbReference>
<gene>
    <name evidence="2" type="ORF">HAX54_050877</name>
</gene>